<dbReference type="RefSeq" id="WP_049432630.1">
    <property type="nucleotide sequence ID" value="NZ_CP154630.1"/>
</dbReference>
<keyword evidence="1" id="KW-0812">Transmembrane</keyword>
<reference evidence="2" key="1">
    <citation type="submission" date="2018-09" db="EMBL/GenBank/DDBJ databases">
        <authorList>
            <person name="Groschel M."/>
            <person name="Kohl T."/>
            <person name="Conchillo-Sole O."/>
            <person name="Mamat U."/>
            <person name="Yero D."/>
            <person name="Niemann S."/>
            <person name="Daura X."/>
            <person name="Gibert I."/>
        </authorList>
    </citation>
    <scope>NUCLEOTIDE SEQUENCE</scope>
    <source>
        <strain evidence="2">OG156</strain>
    </source>
</reference>
<proteinExistence type="predicted"/>
<keyword evidence="1" id="KW-0472">Membrane</keyword>
<protein>
    <submittedName>
        <fullName evidence="2">Uncharacterized protein</fullName>
    </submittedName>
</protein>
<dbReference type="Proteomes" id="UP000822271">
    <property type="component" value="Unassembled WGS sequence"/>
</dbReference>
<dbReference type="EMBL" id="RAUE01000031">
    <property type="protein sequence ID" value="MBA0312976.1"/>
    <property type="molecule type" value="Genomic_DNA"/>
</dbReference>
<comment type="caution">
    <text evidence="2">The sequence shown here is derived from an EMBL/GenBank/DDBJ whole genome shotgun (WGS) entry which is preliminary data.</text>
</comment>
<feature type="transmembrane region" description="Helical" evidence="1">
    <location>
        <begin position="30"/>
        <end position="50"/>
    </location>
</feature>
<evidence type="ECO:0000313" key="2">
    <source>
        <dbReference type="EMBL" id="MBA0312976.1"/>
    </source>
</evidence>
<dbReference type="OrthoDB" id="6049239at2"/>
<evidence type="ECO:0000313" key="3">
    <source>
        <dbReference type="Proteomes" id="UP000822271"/>
    </source>
</evidence>
<reference evidence="2" key="2">
    <citation type="journal article" date="2020" name="Front. Microbiol.">
        <title>Genetic Variants of the DSF Quorum Sensing System in Stenotrophomonas maltophilia Influence Virulence and Resistance Phenotypes Among Genotypically Diverse Clinical Isolates.</title>
        <authorList>
            <person name="Yero D."/>
            <person name="Huedo P."/>
            <person name="Conchillo-Sole O."/>
            <person name="Martinez-Servat S."/>
            <person name="Mamat U."/>
            <person name="Coves X."/>
            <person name="Llanas F."/>
            <person name="Roca I."/>
            <person name="Vila J."/>
            <person name="Schaible U.E."/>
            <person name="Daura X."/>
            <person name="Gibert I."/>
        </authorList>
    </citation>
    <scope>NUCLEOTIDE SEQUENCE</scope>
    <source>
        <strain evidence="2">OG156</strain>
    </source>
</reference>
<accession>A0A2J0SY98</accession>
<dbReference type="AlphaFoldDB" id="A0A2J0SY98"/>
<evidence type="ECO:0000256" key="1">
    <source>
        <dbReference type="SAM" id="Phobius"/>
    </source>
</evidence>
<gene>
    <name evidence="2" type="ORF">D7Y33_18490</name>
</gene>
<sequence length="249" mass="28782">MYGWVRRFMSYRSFYLWRARYYYYTRHLDGWMLASLLCLSGVVMLLWYYWRFTNVPPPRIHPQAAALRVEGIGKEAIHRIVLVRHGSNTPGQPYVTAEDIRASTRRTMRVRQAMESEVAWRLKANLLADIADYIEATGGCAPYRCTRVVDRIASLREAAEENAGINRALQTILDGPHDLVPSLESSDRQRVKSGWSDSFSDIYHQAWLLNDLQTMHARMMEEYPKRAAAPWLAEWMSDPEPSRGTGLPL</sequence>
<organism evidence="2 3">
    <name type="scientific">Stenotrophomonas maltophilia</name>
    <name type="common">Pseudomonas maltophilia</name>
    <name type="synonym">Xanthomonas maltophilia</name>
    <dbReference type="NCBI Taxonomy" id="40324"/>
    <lineage>
        <taxon>Bacteria</taxon>
        <taxon>Pseudomonadati</taxon>
        <taxon>Pseudomonadota</taxon>
        <taxon>Gammaproteobacteria</taxon>
        <taxon>Lysobacterales</taxon>
        <taxon>Lysobacteraceae</taxon>
        <taxon>Stenotrophomonas</taxon>
        <taxon>Stenotrophomonas maltophilia group</taxon>
    </lineage>
</organism>
<keyword evidence="1" id="KW-1133">Transmembrane helix</keyword>
<name>A0A2J0SY98_STEMA</name>